<keyword evidence="2" id="KW-1133">Transmembrane helix</keyword>
<dbReference type="RefSeq" id="WP_073289367.1">
    <property type="nucleotide sequence ID" value="NZ_FRCP01000016.1"/>
</dbReference>
<dbReference type="Gene3D" id="3.10.450.50">
    <property type="match status" value="1"/>
</dbReference>
<keyword evidence="2" id="KW-0472">Membrane</keyword>
<evidence type="ECO:0000259" key="3">
    <source>
        <dbReference type="Pfam" id="PF13240"/>
    </source>
</evidence>
<proteinExistence type="predicted"/>
<keyword evidence="2" id="KW-0812">Transmembrane</keyword>
<dbReference type="AlphaFoldDB" id="A0A1M7LBM3"/>
<feature type="compositionally biased region" description="Polar residues" evidence="1">
    <location>
        <begin position="38"/>
        <end position="57"/>
    </location>
</feature>
<evidence type="ECO:0000256" key="1">
    <source>
        <dbReference type="SAM" id="MobiDB-lite"/>
    </source>
</evidence>
<feature type="domain" description="Zinc-ribbon" evidence="3">
    <location>
        <begin position="6"/>
        <end position="28"/>
    </location>
</feature>
<reference evidence="4 5" key="1">
    <citation type="submission" date="2016-11" db="EMBL/GenBank/DDBJ databases">
        <authorList>
            <person name="Jaros S."/>
            <person name="Januszkiewicz K."/>
            <person name="Wedrychowicz H."/>
        </authorList>
    </citation>
    <scope>NUCLEOTIDE SEQUENCE [LARGE SCALE GENOMIC DNA]</scope>
    <source>
        <strain evidence="4 5">DSM 15930</strain>
    </source>
</reference>
<protein>
    <recommendedName>
        <fullName evidence="3">Zinc-ribbon domain-containing protein</fullName>
    </recommendedName>
</protein>
<dbReference type="Proteomes" id="UP000184038">
    <property type="component" value="Unassembled WGS sequence"/>
</dbReference>
<dbReference type="InterPro" id="IPR026870">
    <property type="entry name" value="Zinc_ribbon_dom"/>
</dbReference>
<organism evidence="4 5">
    <name type="scientific">Anaerosporobacter mobilis DSM 15930</name>
    <dbReference type="NCBI Taxonomy" id="1120996"/>
    <lineage>
        <taxon>Bacteria</taxon>
        <taxon>Bacillati</taxon>
        <taxon>Bacillota</taxon>
        <taxon>Clostridia</taxon>
        <taxon>Lachnospirales</taxon>
        <taxon>Lachnospiraceae</taxon>
        <taxon>Anaerosporobacter</taxon>
    </lineage>
</organism>
<feature type="region of interest" description="Disordered" evidence="1">
    <location>
        <begin position="38"/>
        <end position="58"/>
    </location>
</feature>
<name>A0A1M7LBM3_9FIRM</name>
<feature type="transmembrane region" description="Helical" evidence="2">
    <location>
        <begin position="82"/>
        <end position="100"/>
    </location>
</feature>
<evidence type="ECO:0000313" key="4">
    <source>
        <dbReference type="EMBL" id="SHM75375.1"/>
    </source>
</evidence>
<gene>
    <name evidence="4" type="ORF">SAMN02746066_03158</name>
</gene>
<accession>A0A1M7LBM3</accession>
<dbReference type="Pfam" id="PF13240">
    <property type="entry name" value="Zn_Ribbon_1"/>
    <property type="match status" value="1"/>
</dbReference>
<dbReference type="EMBL" id="FRCP01000016">
    <property type="protein sequence ID" value="SHM75375.1"/>
    <property type="molecule type" value="Genomic_DNA"/>
</dbReference>
<evidence type="ECO:0000256" key="2">
    <source>
        <dbReference type="SAM" id="Phobius"/>
    </source>
</evidence>
<sequence>MSENKFCSNCGAPLRKDVQFCTECGTKVTGEVTPVAQSTPVSNTVQEAQPTTNQMPPQYTAPVYNQIPDENQKAKNDKQGKIIVGVFGVIAALAIVFFVYKGFFSYPSKPEDVAKNCFNAMMIDFDAKEAQKYVELEEVEYDDIKDLCDSIKSSEIKIKKIKIVDTEIDGDYADVTLSMTASIEGETQTEEGYVSLEKIDGKWKVVNFY</sequence>
<evidence type="ECO:0000313" key="5">
    <source>
        <dbReference type="Proteomes" id="UP000184038"/>
    </source>
</evidence>
<keyword evidence="5" id="KW-1185">Reference proteome</keyword>